<keyword evidence="3" id="KW-1185">Reference proteome</keyword>
<gene>
    <name evidence="1" type="ORF">PCAL00307_LOCUS12738</name>
    <name evidence="2" type="ORF">PECAL_5P20690</name>
</gene>
<evidence type="ECO:0008006" key="4">
    <source>
        <dbReference type="Google" id="ProtNLM"/>
    </source>
</evidence>
<dbReference type="EMBL" id="HBIW01014789">
    <property type="protein sequence ID" value="CAE0697302.1"/>
    <property type="molecule type" value="Transcribed_RNA"/>
</dbReference>
<dbReference type="EMBL" id="CAKKNE010000005">
    <property type="protein sequence ID" value="CAH0377533.1"/>
    <property type="molecule type" value="Genomic_DNA"/>
</dbReference>
<evidence type="ECO:0000313" key="1">
    <source>
        <dbReference type="EMBL" id="CAE0697302.1"/>
    </source>
</evidence>
<evidence type="ECO:0000313" key="2">
    <source>
        <dbReference type="EMBL" id="CAH0377533.1"/>
    </source>
</evidence>
<dbReference type="AlphaFoldDB" id="A0A7S4E8R5"/>
<name>A0A7S4E8R5_9STRA</name>
<dbReference type="OrthoDB" id="193947at2759"/>
<proteinExistence type="predicted"/>
<reference evidence="2" key="2">
    <citation type="submission" date="2021-11" db="EMBL/GenBank/DDBJ databases">
        <authorList>
            <consortium name="Genoscope - CEA"/>
            <person name="William W."/>
        </authorList>
    </citation>
    <scope>NUCLEOTIDE SEQUENCE</scope>
</reference>
<sequence length="259" mass="29114">MAMLAAMRQLLEEKRRLEKETTTDDAWATRPGPGASDLAPGLEAAVAASRKFAAEARTPLLRARRKCWYDAEIQKPVILRDLLSSDDVAKLRRMRAALEASGRTPHMFRDTTEESNHAVCYLHYDGFAQRTEPELMERLLAAMRAHAPSVWPRSTRELRVRCIELHTYQAGGGLFLPSHRDNDSVLTLSCRVSEDGAFGGGRFVTYDRGAPVAHRLDQGSAVLFPSEKLHNIERVERGTRESLVIELWEGDTNGVDRFK</sequence>
<dbReference type="Proteomes" id="UP000789595">
    <property type="component" value="Unassembled WGS sequence"/>
</dbReference>
<organism evidence="1">
    <name type="scientific">Pelagomonas calceolata</name>
    <dbReference type="NCBI Taxonomy" id="35677"/>
    <lineage>
        <taxon>Eukaryota</taxon>
        <taxon>Sar</taxon>
        <taxon>Stramenopiles</taxon>
        <taxon>Ochrophyta</taxon>
        <taxon>Pelagophyceae</taxon>
        <taxon>Pelagomonadales</taxon>
        <taxon>Pelagomonadaceae</taxon>
        <taxon>Pelagomonas</taxon>
    </lineage>
</organism>
<evidence type="ECO:0000313" key="3">
    <source>
        <dbReference type="Proteomes" id="UP000789595"/>
    </source>
</evidence>
<reference evidence="1" key="1">
    <citation type="submission" date="2021-01" db="EMBL/GenBank/DDBJ databases">
        <authorList>
            <person name="Corre E."/>
            <person name="Pelletier E."/>
            <person name="Niang G."/>
            <person name="Scheremetjew M."/>
            <person name="Finn R."/>
            <person name="Kale V."/>
            <person name="Holt S."/>
            <person name="Cochrane G."/>
            <person name="Meng A."/>
            <person name="Brown T."/>
            <person name="Cohen L."/>
        </authorList>
    </citation>
    <scope>NUCLEOTIDE SEQUENCE</scope>
    <source>
        <strain evidence="1">CCMP1756</strain>
    </source>
</reference>
<protein>
    <recommendedName>
        <fullName evidence="4">Fe2OG dioxygenase domain-containing protein</fullName>
    </recommendedName>
</protein>
<accession>A0A7S4E8R5</accession>
<dbReference type="Gene3D" id="2.60.120.620">
    <property type="entry name" value="q2cbj1_9rhob like domain"/>
    <property type="match status" value="1"/>
</dbReference>